<dbReference type="InterPro" id="IPR036388">
    <property type="entry name" value="WH-like_DNA-bd_sf"/>
</dbReference>
<dbReference type="InterPro" id="IPR013324">
    <property type="entry name" value="RNA_pol_sigma_r3/r4-like"/>
</dbReference>
<evidence type="ECO:0000256" key="3">
    <source>
        <dbReference type="ARBA" id="ARBA00023082"/>
    </source>
</evidence>
<dbReference type="GO" id="GO:0006352">
    <property type="term" value="P:DNA-templated transcription initiation"/>
    <property type="evidence" value="ECO:0007669"/>
    <property type="project" value="InterPro"/>
</dbReference>
<evidence type="ECO:0000256" key="4">
    <source>
        <dbReference type="ARBA" id="ARBA00023163"/>
    </source>
</evidence>
<accession>A0A370X5R7</accession>
<dbReference type="SUPFAM" id="SSF88659">
    <property type="entry name" value="Sigma3 and sigma4 domains of RNA polymerase sigma factors"/>
    <property type="match status" value="1"/>
</dbReference>
<evidence type="ECO:0000313" key="6">
    <source>
        <dbReference type="EMBL" id="RDS83617.1"/>
    </source>
</evidence>
<name>A0A370X5R7_9GAMM</name>
<dbReference type="EMBL" id="QRBE01000002">
    <property type="protein sequence ID" value="RDS83617.1"/>
    <property type="molecule type" value="Genomic_DNA"/>
</dbReference>
<keyword evidence="3" id="KW-0731">Sigma factor</keyword>
<dbReference type="AlphaFoldDB" id="A0A370X5R7"/>
<feature type="domain" description="RNA polymerase sigma-70 ECF-like HTH" evidence="5">
    <location>
        <begin position="6"/>
        <end position="183"/>
    </location>
</feature>
<comment type="similarity">
    <text evidence="1">Belongs to the sigma-70 factor family. ECF subfamily.</text>
</comment>
<dbReference type="InterPro" id="IPR053812">
    <property type="entry name" value="HTH_Sigma70_ECF-like"/>
</dbReference>
<keyword evidence="4" id="KW-0804">Transcription</keyword>
<protein>
    <submittedName>
        <fullName evidence="6">Sigma factor, ECF-like family protein</fullName>
    </submittedName>
</protein>
<reference evidence="6 7" key="1">
    <citation type="submission" date="2018-07" db="EMBL/GenBank/DDBJ databases">
        <title>Dyella monticola sp. nov. and Dyella psychrodurans sp. nov. isolated from monsoon evergreen broad-leaved forest soil of Dinghu Mountain, China.</title>
        <authorList>
            <person name="Gao Z."/>
            <person name="Qiu L."/>
        </authorList>
    </citation>
    <scope>NUCLEOTIDE SEQUENCE [LARGE SCALE GENOMIC DNA]</scope>
    <source>
        <strain evidence="6 7">4G-K06</strain>
    </source>
</reference>
<keyword evidence="7" id="KW-1185">Reference proteome</keyword>
<dbReference type="Gene3D" id="1.10.10.10">
    <property type="entry name" value="Winged helix-like DNA-binding domain superfamily/Winged helix DNA-binding domain"/>
    <property type="match status" value="1"/>
</dbReference>
<dbReference type="SUPFAM" id="SSF88946">
    <property type="entry name" value="Sigma2 domain of RNA polymerase sigma factors"/>
    <property type="match status" value="1"/>
</dbReference>
<sequence>MQSDPSITQMIAASRSGDDAAFASLFSAVYASLRQMARRRLSEVDGFSTLSTTALVHETYLKMLGSERPELMDRGHLMGITSHAMRQVLIDYARRQHAAKRPQRENRLAITEIDIAMEDPVDLESIDAALTKLADVDPQQAKVVEMKFFGGMTLEEIAQTLDISTATVTREWRMARAWLRRELGGT</sequence>
<dbReference type="InterPro" id="IPR014284">
    <property type="entry name" value="RNA_pol_sigma-70_dom"/>
</dbReference>
<dbReference type="InterPro" id="IPR039425">
    <property type="entry name" value="RNA_pol_sigma-70-like"/>
</dbReference>
<dbReference type="Pfam" id="PF07638">
    <property type="entry name" value="Sigma70_ECF"/>
    <property type="match status" value="1"/>
</dbReference>
<evidence type="ECO:0000256" key="1">
    <source>
        <dbReference type="ARBA" id="ARBA00010641"/>
    </source>
</evidence>
<proteinExistence type="inferred from homology"/>
<evidence type="ECO:0000313" key="7">
    <source>
        <dbReference type="Proteomes" id="UP000254258"/>
    </source>
</evidence>
<dbReference type="InterPro" id="IPR011517">
    <property type="entry name" value="RNA_pol_sigma70_ECF-like"/>
</dbReference>
<comment type="caution">
    <text evidence="6">The sequence shown here is derived from an EMBL/GenBank/DDBJ whole genome shotgun (WGS) entry which is preliminary data.</text>
</comment>
<dbReference type="PANTHER" id="PTHR43133">
    <property type="entry name" value="RNA POLYMERASE ECF-TYPE SIGMA FACTO"/>
    <property type="match status" value="1"/>
</dbReference>
<evidence type="ECO:0000259" key="5">
    <source>
        <dbReference type="Pfam" id="PF07638"/>
    </source>
</evidence>
<dbReference type="InterPro" id="IPR013325">
    <property type="entry name" value="RNA_pol_sigma_r2"/>
</dbReference>
<dbReference type="GO" id="GO:0016987">
    <property type="term" value="F:sigma factor activity"/>
    <property type="evidence" value="ECO:0007669"/>
    <property type="project" value="UniProtKB-KW"/>
</dbReference>
<dbReference type="PANTHER" id="PTHR43133:SF39">
    <property type="entry name" value="SIMILAR TO RNA POLYMERASE SIGMA-E FACTOR"/>
    <property type="match status" value="1"/>
</dbReference>
<dbReference type="NCBIfam" id="TIGR02937">
    <property type="entry name" value="sigma70-ECF"/>
    <property type="match status" value="1"/>
</dbReference>
<dbReference type="Proteomes" id="UP000254258">
    <property type="component" value="Unassembled WGS sequence"/>
</dbReference>
<dbReference type="NCBIfam" id="TIGR02999">
    <property type="entry name" value="Sig-70_X6"/>
    <property type="match status" value="1"/>
</dbReference>
<organism evidence="6 7">
    <name type="scientific">Dyella monticola</name>
    <dbReference type="NCBI Taxonomy" id="1927958"/>
    <lineage>
        <taxon>Bacteria</taxon>
        <taxon>Pseudomonadati</taxon>
        <taxon>Pseudomonadota</taxon>
        <taxon>Gammaproteobacteria</taxon>
        <taxon>Lysobacterales</taxon>
        <taxon>Rhodanobacteraceae</taxon>
        <taxon>Dyella</taxon>
    </lineage>
</organism>
<gene>
    <name evidence="6" type="ORF">DWU98_04610</name>
</gene>
<evidence type="ECO:0000256" key="2">
    <source>
        <dbReference type="ARBA" id="ARBA00023015"/>
    </source>
</evidence>
<dbReference type="Gene3D" id="1.10.1740.10">
    <property type="match status" value="1"/>
</dbReference>
<keyword evidence="2" id="KW-0805">Transcription regulation</keyword>